<accession>A0AAV7VK88</accession>
<reference evidence="2" key="1">
    <citation type="journal article" date="2022" name="bioRxiv">
        <title>Sequencing and chromosome-scale assembly of the giantPleurodeles waltlgenome.</title>
        <authorList>
            <person name="Brown T."/>
            <person name="Elewa A."/>
            <person name="Iarovenko S."/>
            <person name="Subramanian E."/>
            <person name="Araus A.J."/>
            <person name="Petzold A."/>
            <person name="Susuki M."/>
            <person name="Suzuki K.-i.T."/>
            <person name="Hayashi T."/>
            <person name="Toyoda A."/>
            <person name="Oliveira C."/>
            <person name="Osipova E."/>
            <person name="Leigh N.D."/>
            <person name="Simon A."/>
            <person name="Yun M.H."/>
        </authorList>
    </citation>
    <scope>NUCLEOTIDE SEQUENCE</scope>
    <source>
        <strain evidence="2">20211129_DDA</strain>
        <tissue evidence="2">Liver</tissue>
    </source>
</reference>
<sequence>MRQLADNLKLDGRRKSSATRMMNREINICQRADPAPERQRCSSPGERYLAYYSTLSSLDKEKDSTPRVS</sequence>
<proteinExistence type="predicted"/>
<evidence type="ECO:0000256" key="1">
    <source>
        <dbReference type="SAM" id="MobiDB-lite"/>
    </source>
</evidence>
<comment type="caution">
    <text evidence="2">The sequence shown here is derived from an EMBL/GenBank/DDBJ whole genome shotgun (WGS) entry which is preliminary data.</text>
</comment>
<feature type="region of interest" description="Disordered" evidence="1">
    <location>
        <begin position="1"/>
        <end position="44"/>
    </location>
</feature>
<protein>
    <submittedName>
        <fullName evidence="2">Uncharacterized protein</fullName>
    </submittedName>
</protein>
<dbReference type="AlphaFoldDB" id="A0AAV7VK88"/>
<name>A0AAV7VK88_PLEWA</name>
<organism evidence="2 3">
    <name type="scientific">Pleurodeles waltl</name>
    <name type="common">Iberian ribbed newt</name>
    <dbReference type="NCBI Taxonomy" id="8319"/>
    <lineage>
        <taxon>Eukaryota</taxon>
        <taxon>Metazoa</taxon>
        <taxon>Chordata</taxon>
        <taxon>Craniata</taxon>
        <taxon>Vertebrata</taxon>
        <taxon>Euteleostomi</taxon>
        <taxon>Amphibia</taxon>
        <taxon>Batrachia</taxon>
        <taxon>Caudata</taxon>
        <taxon>Salamandroidea</taxon>
        <taxon>Salamandridae</taxon>
        <taxon>Pleurodelinae</taxon>
        <taxon>Pleurodeles</taxon>
    </lineage>
</organism>
<dbReference type="Proteomes" id="UP001066276">
    <property type="component" value="Chromosome 2_1"/>
</dbReference>
<evidence type="ECO:0000313" key="2">
    <source>
        <dbReference type="EMBL" id="KAJ1201177.1"/>
    </source>
</evidence>
<dbReference type="EMBL" id="JANPWB010000003">
    <property type="protein sequence ID" value="KAJ1201177.1"/>
    <property type="molecule type" value="Genomic_DNA"/>
</dbReference>
<gene>
    <name evidence="2" type="ORF">NDU88_004991</name>
</gene>
<evidence type="ECO:0000313" key="3">
    <source>
        <dbReference type="Proteomes" id="UP001066276"/>
    </source>
</evidence>
<keyword evidence="3" id="KW-1185">Reference proteome</keyword>